<evidence type="ECO:0000256" key="7">
    <source>
        <dbReference type="ARBA" id="ARBA00022967"/>
    </source>
</evidence>
<dbReference type="PROSITE" id="PS50893">
    <property type="entry name" value="ABC_TRANSPORTER_2"/>
    <property type="match status" value="1"/>
</dbReference>
<evidence type="ECO:0000256" key="2">
    <source>
        <dbReference type="ARBA" id="ARBA00022475"/>
    </source>
</evidence>
<dbReference type="InterPro" id="IPR008995">
    <property type="entry name" value="Mo/tungstate-bd_C_term_dom"/>
</dbReference>
<dbReference type="PROSITE" id="PS51866">
    <property type="entry name" value="MOP"/>
    <property type="match status" value="1"/>
</dbReference>
<dbReference type="InterPro" id="IPR003439">
    <property type="entry name" value="ABC_transporter-like_ATP-bd"/>
</dbReference>
<dbReference type="GO" id="GO:0016020">
    <property type="term" value="C:membrane"/>
    <property type="evidence" value="ECO:0007669"/>
    <property type="project" value="InterPro"/>
</dbReference>
<dbReference type="GO" id="GO:0016887">
    <property type="term" value="F:ATP hydrolysis activity"/>
    <property type="evidence" value="ECO:0007669"/>
    <property type="project" value="InterPro"/>
</dbReference>
<dbReference type="InterPro" id="IPR003593">
    <property type="entry name" value="AAA+_ATPase"/>
</dbReference>
<dbReference type="GO" id="GO:0005524">
    <property type="term" value="F:ATP binding"/>
    <property type="evidence" value="ECO:0007669"/>
    <property type="project" value="UniProtKB-KW"/>
</dbReference>
<dbReference type="InterPro" id="IPR004606">
    <property type="entry name" value="Mop_domain"/>
</dbReference>
<accession>A0A2I6S2M1</accession>
<feature type="domain" description="ABC transporter" evidence="10">
    <location>
        <begin position="1"/>
        <end position="233"/>
    </location>
</feature>
<keyword evidence="2" id="KW-1003">Cell membrane</keyword>
<organism evidence="12 13">
    <name type="scientific">Pseudazoarcus pumilus</name>
    <dbReference type="NCBI Taxonomy" id="2067960"/>
    <lineage>
        <taxon>Bacteria</taxon>
        <taxon>Pseudomonadati</taxon>
        <taxon>Pseudomonadota</taxon>
        <taxon>Betaproteobacteria</taxon>
        <taxon>Rhodocyclales</taxon>
        <taxon>Zoogloeaceae</taxon>
        <taxon>Pseudazoarcus</taxon>
    </lineage>
</organism>
<dbReference type="PANTHER" id="PTHR43514:SF10">
    <property type="entry name" value="MOLYBDENUM IMPORT ATP-BINDING PROTEIN MODC 2"/>
    <property type="match status" value="1"/>
</dbReference>
<dbReference type="SUPFAM" id="SSF50331">
    <property type="entry name" value="MOP-like"/>
    <property type="match status" value="1"/>
</dbReference>
<dbReference type="GO" id="GO:0140359">
    <property type="term" value="F:ABC-type transporter activity"/>
    <property type="evidence" value="ECO:0007669"/>
    <property type="project" value="InterPro"/>
</dbReference>
<keyword evidence="4" id="KW-0997">Cell inner membrane</keyword>
<keyword evidence="8" id="KW-0472">Membrane</keyword>
<dbReference type="EMBL" id="CP025682">
    <property type="protein sequence ID" value="AUN93503.1"/>
    <property type="molecule type" value="Genomic_DNA"/>
</dbReference>
<evidence type="ECO:0000259" key="11">
    <source>
        <dbReference type="PROSITE" id="PS51866"/>
    </source>
</evidence>
<dbReference type="InterPro" id="IPR017871">
    <property type="entry name" value="ABC_transporter-like_CS"/>
</dbReference>
<evidence type="ECO:0000256" key="3">
    <source>
        <dbReference type="ARBA" id="ARBA00022505"/>
    </source>
</evidence>
<evidence type="ECO:0000256" key="1">
    <source>
        <dbReference type="ARBA" id="ARBA00022448"/>
    </source>
</evidence>
<keyword evidence="13" id="KW-1185">Reference proteome</keyword>
<keyword evidence="3 9" id="KW-0500">Molybdenum</keyword>
<evidence type="ECO:0000256" key="4">
    <source>
        <dbReference type="ARBA" id="ARBA00022519"/>
    </source>
</evidence>
<keyword evidence="1" id="KW-0813">Transport</keyword>
<keyword evidence="5" id="KW-0547">Nucleotide-binding</keyword>
<dbReference type="KEGG" id="atw:C0099_00270"/>
<dbReference type="InterPro" id="IPR011868">
    <property type="entry name" value="ModC_ABC_ATP-bd"/>
</dbReference>
<dbReference type="Gene3D" id="2.40.50.100">
    <property type="match status" value="1"/>
</dbReference>
<feature type="domain" description="Mop" evidence="11">
    <location>
        <begin position="292"/>
        <end position="358"/>
    </location>
</feature>
<keyword evidence="7" id="KW-1278">Translocase</keyword>
<dbReference type="NCBIfam" id="TIGR02142">
    <property type="entry name" value="modC_ABC"/>
    <property type="match status" value="1"/>
</dbReference>
<dbReference type="InterPro" id="IPR050334">
    <property type="entry name" value="Molybdenum_import_ModC"/>
</dbReference>
<protein>
    <submittedName>
        <fullName evidence="12">Molybdenum ABC transporter ATP-binding protein</fullName>
    </submittedName>
</protein>
<evidence type="ECO:0000313" key="12">
    <source>
        <dbReference type="EMBL" id="AUN93503.1"/>
    </source>
</evidence>
<dbReference type="Pfam" id="PF00005">
    <property type="entry name" value="ABC_tran"/>
    <property type="match status" value="1"/>
</dbReference>
<dbReference type="Gene3D" id="3.40.50.300">
    <property type="entry name" value="P-loop containing nucleotide triphosphate hydrolases"/>
    <property type="match status" value="1"/>
</dbReference>
<evidence type="ECO:0000259" key="10">
    <source>
        <dbReference type="PROSITE" id="PS50893"/>
    </source>
</evidence>
<reference evidence="12 13" key="1">
    <citation type="submission" date="2018-01" db="EMBL/GenBank/DDBJ databases">
        <authorList>
            <person name="Fu G.-Y."/>
        </authorList>
    </citation>
    <scope>NUCLEOTIDE SEQUENCE [LARGE SCALE GENOMIC DNA]</scope>
    <source>
        <strain evidence="12 13">SY39</strain>
    </source>
</reference>
<gene>
    <name evidence="12" type="primary">modC</name>
    <name evidence="12" type="ORF">C0099_00270</name>
</gene>
<evidence type="ECO:0000256" key="5">
    <source>
        <dbReference type="ARBA" id="ARBA00022741"/>
    </source>
</evidence>
<dbReference type="Proteomes" id="UP000242205">
    <property type="component" value="Chromosome"/>
</dbReference>
<dbReference type="SUPFAM" id="SSF52540">
    <property type="entry name" value="P-loop containing nucleoside triphosphate hydrolases"/>
    <property type="match status" value="1"/>
</dbReference>
<name>A0A2I6S2M1_9RHOO</name>
<dbReference type="PROSITE" id="PS00211">
    <property type="entry name" value="ABC_TRANSPORTER_1"/>
    <property type="match status" value="1"/>
</dbReference>
<evidence type="ECO:0000256" key="6">
    <source>
        <dbReference type="ARBA" id="ARBA00022840"/>
    </source>
</evidence>
<dbReference type="OrthoDB" id="5298774at2"/>
<dbReference type="InterPro" id="IPR005116">
    <property type="entry name" value="Transp-assoc_OB_typ1"/>
</dbReference>
<keyword evidence="6 12" id="KW-0067">ATP-binding</keyword>
<evidence type="ECO:0000313" key="13">
    <source>
        <dbReference type="Proteomes" id="UP000242205"/>
    </source>
</evidence>
<dbReference type="SMART" id="SM00382">
    <property type="entry name" value="AAA"/>
    <property type="match status" value="1"/>
</dbReference>
<dbReference type="PANTHER" id="PTHR43514">
    <property type="entry name" value="ABC TRANSPORTER I FAMILY MEMBER 10"/>
    <property type="match status" value="1"/>
</dbReference>
<dbReference type="Pfam" id="PF03459">
    <property type="entry name" value="TOBE"/>
    <property type="match status" value="1"/>
</dbReference>
<evidence type="ECO:0000256" key="8">
    <source>
        <dbReference type="ARBA" id="ARBA00023136"/>
    </source>
</evidence>
<evidence type="ECO:0000256" key="9">
    <source>
        <dbReference type="PROSITE-ProRule" id="PRU01213"/>
    </source>
</evidence>
<dbReference type="AlphaFoldDB" id="A0A2I6S2M1"/>
<sequence length="358" mass="39313">MVTIAARFRVDRGDFVLDVDLKLPSRGVTALFGPSGAGKTTVLRCIAGLERLADAHVDFDGEVWQHGRDFVPTHRRSLGYVFQEASLFPHLSARGNMEYGFKRIPAAERRIAWDDLVALLDLGHLLDRHPDQLSGGERQRVGLARALLTSPRLLLLDEPLSALDAARKQEILPYLERLRDQLDIPMLYVSHSHDEVIRLADHLVLLDNGRVRASGPLAETLARTDLQLSRGIEASVMIETTVAAHEDDWHLSRLAFAGGELLVPRCRREPGGTLRVRVHARDVALACSRVEDSSINNQIAARVVEIVPADGPAYVLIRLDAAGVPLLARITRRSADRLGLAPGGAVWAQIKSAALLEA</sequence>
<dbReference type="GO" id="GO:0015098">
    <property type="term" value="F:molybdate ion transmembrane transporter activity"/>
    <property type="evidence" value="ECO:0007669"/>
    <property type="project" value="InterPro"/>
</dbReference>
<dbReference type="InterPro" id="IPR027417">
    <property type="entry name" value="P-loop_NTPase"/>
</dbReference>
<proteinExistence type="predicted"/>